<evidence type="ECO:0000313" key="2">
    <source>
        <dbReference type="Proteomes" id="UP000293331"/>
    </source>
</evidence>
<name>A0A4Q5LPG2_9SPHI</name>
<organism evidence="1 2">
    <name type="scientific">Mucilaginibacter terrigena</name>
    <dbReference type="NCBI Taxonomy" id="2492395"/>
    <lineage>
        <taxon>Bacteria</taxon>
        <taxon>Pseudomonadati</taxon>
        <taxon>Bacteroidota</taxon>
        <taxon>Sphingobacteriia</taxon>
        <taxon>Sphingobacteriales</taxon>
        <taxon>Sphingobacteriaceae</taxon>
        <taxon>Mucilaginibacter</taxon>
    </lineage>
</organism>
<dbReference type="AlphaFoldDB" id="A0A4Q5LPG2"/>
<accession>A0A4Q5LPG2</accession>
<dbReference type="OrthoDB" id="798498at2"/>
<keyword evidence="2" id="KW-1185">Reference proteome</keyword>
<dbReference type="Proteomes" id="UP000293331">
    <property type="component" value="Unassembled WGS sequence"/>
</dbReference>
<evidence type="ECO:0000313" key="1">
    <source>
        <dbReference type="EMBL" id="RYU91291.1"/>
    </source>
</evidence>
<protein>
    <submittedName>
        <fullName evidence="1">Uncharacterized protein</fullName>
    </submittedName>
</protein>
<reference evidence="1 2" key="1">
    <citation type="submission" date="2019-02" db="EMBL/GenBank/DDBJ databases">
        <title>Bacterial novel species Mucilaginibacter sp. 17JY9-4 isolated from soil.</title>
        <authorList>
            <person name="Jung H.-Y."/>
        </authorList>
    </citation>
    <scope>NUCLEOTIDE SEQUENCE [LARGE SCALE GENOMIC DNA]</scope>
    <source>
        <strain evidence="1 2">17JY9-4</strain>
    </source>
</reference>
<dbReference type="RefSeq" id="WP_129875551.1">
    <property type="nucleotide sequence ID" value="NZ_SEWG01000002.1"/>
</dbReference>
<comment type="caution">
    <text evidence="1">The sequence shown here is derived from an EMBL/GenBank/DDBJ whole genome shotgun (WGS) entry which is preliminary data.</text>
</comment>
<proteinExistence type="predicted"/>
<sequence length="79" mass="9403">MMTSDKFNALGYLEKTEAVLKGTFLADRLNDRHYIRLYNLDSFYVEVFFDDHSHIITHFRAFEHTLFVLPYLDDLQIAV</sequence>
<dbReference type="EMBL" id="SEWG01000002">
    <property type="protein sequence ID" value="RYU91291.1"/>
    <property type="molecule type" value="Genomic_DNA"/>
</dbReference>
<gene>
    <name evidence="1" type="ORF">EWM62_04960</name>
</gene>